<accession>A0A2A2I611</accession>
<dbReference type="Gene3D" id="1.25.40.10">
    <property type="entry name" value="Tetratricopeptide repeat domain"/>
    <property type="match status" value="3"/>
</dbReference>
<evidence type="ECO:0000256" key="4">
    <source>
        <dbReference type="SAM" id="SignalP"/>
    </source>
</evidence>
<keyword evidence="1" id="KW-0677">Repeat</keyword>
<evidence type="ECO:0000256" key="3">
    <source>
        <dbReference type="PROSITE-ProRule" id="PRU00339"/>
    </source>
</evidence>
<dbReference type="SUPFAM" id="SSF48452">
    <property type="entry name" value="TPR-like"/>
    <property type="match status" value="2"/>
</dbReference>
<name>A0A2A2I611_9GAMM</name>
<proteinExistence type="predicted"/>
<dbReference type="Proteomes" id="UP000218332">
    <property type="component" value="Unassembled WGS sequence"/>
</dbReference>
<reference evidence="5 6" key="1">
    <citation type="submission" date="2017-07" db="EMBL/GenBank/DDBJ databases">
        <title>Tamlnaduibacter salinus (Mi-7) genome sequencing.</title>
        <authorList>
            <person name="Verma A."/>
            <person name="Krishnamurthi S."/>
        </authorList>
    </citation>
    <scope>NUCLEOTIDE SEQUENCE [LARGE SCALE GENOMIC DNA]</scope>
    <source>
        <strain evidence="5 6">Mi-7</strain>
    </source>
</reference>
<sequence>MIARWPLRYCLAVCLALPIAVTAQSFELTLNEDGKTIADMRPVFLRMEPQPLPDISLKEVIRRYRALFAEADDPEVRIDALHRLNNLYSLSGQDLSLPVEQEVALYREALDSYESIASSGVYHGRLDELLYQTAKAHAFVGRDSESIDRLEQLVGLYPDSGLAPEARFRIAESAFSEGEYQRALRGYQRVLAGDARQELVDKSRYMVGWSQFKLGQSESAGVAFLRVLDDWYARSDGFESLKGGAANLVEDSFRILAIMASRREGVASLEQWMATTGDRDWDVLLYDRLADFHLSRERYSDSARVTRAFIEKKPDHPRTPAMYRQLVRIWESGRFPEETRQARQDYAEAFMPSSAYRSLPADEQSQWRRVTRNVADRLYASAGTGSEVQAGRFRQSARFYDRLADRAPEDSGEWRRLAGDAWYQGGALALAVTAYDKAAYRHPGYREAVDAAWAGLKTRREKVMAGQGIAEVAEADQLMSAARRFTRRFPDDTRGPDFQADLSQRLVAAGFPDRALTTATQVTGNGTASIAARRSAHLVMAEHHFADEDWKTAATHYDNALALAGQASEKTNTTTIQDRLATSLHRQAQAERKSGQPGAAVALFERAADVAASGVLTVTARHDAAAAMLAAQQWEQAIGALERFTRRHETHELAGSAREKLVYAYRQSGQPTEAANIMLAGAAESDHPWKERLAAARLLEKGGEVSRALVIYGDYLEATPTARTAEQHVERQTLRHRLLTADDSGSSPYRAALLERELASDWHSQETLAWASQAALFMADEAATTMASITLEPPLQASLEGKRAALETALKRFRQAERLGDATVQSRALYGRAELYRTLAADIMASPVPAELNDLEQSQYRILLEEQAYPFEEKAIALHERNHGRLANGVHDDWIERSIEALATLFPARYQRDVRWMSWQPAGEDDAS</sequence>
<evidence type="ECO:0000313" key="6">
    <source>
        <dbReference type="Proteomes" id="UP000218332"/>
    </source>
</evidence>
<dbReference type="SMART" id="SM00028">
    <property type="entry name" value="TPR"/>
    <property type="match status" value="4"/>
</dbReference>
<dbReference type="PANTHER" id="PTHR45586">
    <property type="entry name" value="TPR REPEAT-CONTAINING PROTEIN PA4667"/>
    <property type="match status" value="1"/>
</dbReference>
<keyword evidence="6" id="KW-1185">Reference proteome</keyword>
<dbReference type="InterPro" id="IPR051012">
    <property type="entry name" value="CellSynth/LPSAsmb/PSIAsmb"/>
</dbReference>
<gene>
    <name evidence="5" type="ORF">CF392_02420</name>
</gene>
<feature type="chain" id="PRO_5012132490" evidence="4">
    <location>
        <begin position="26"/>
        <end position="928"/>
    </location>
</feature>
<feature type="repeat" description="TPR" evidence="3">
    <location>
        <begin position="164"/>
        <end position="197"/>
    </location>
</feature>
<dbReference type="EMBL" id="NMPM01000010">
    <property type="protein sequence ID" value="PAV27012.1"/>
    <property type="molecule type" value="Genomic_DNA"/>
</dbReference>
<dbReference type="AlphaFoldDB" id="A0A2A2I611"/>
<protein>
    <submittedName>
        <fullName evidence="5">Uncharacterized protein</fullName>
    </submittedName>
</protein>
<dbReference type="Pfam" id="PF13432">
    <property type="entry name" value="TPR_16"/>
    <property type="match status" value="2"/>
</dbReference>
<keyword evidence="4" id="KW-0732">Signal</keyword>
<evidence type="ECO:0000256" key="1">
    <source>
        <dbReference type="ARBA" id="ARBA00022737"/>
    </source>
</evidence>
<dbReference type="InterPro" id="IPR019734">
    <property type="entry name" value="TPR_rpt"/>
</dbReference>
<evidence type="ECO:0000256" key="2">
    <source>
        <dbReference type="ARBA" id="ARBA00022803"/>
    </source>
</evidence>
<dbReference type="PANTHER" id="PTHR45586:SF1">
    <property type="entry name" value="LIPOPOLYSACCHARIDE ASSEMBLY PROTEIN B"/>
    <property type="match status" value="1"/>
</dbReference>
<organism evidence="5 6">
    <name type="scientific">Tamilnaduibacter salinus</name>
    <dbReference type="NCBI Taxonomy" id="1484056"/>
    <lineage>
        <taxon>Bacteria</taxon>
        <taxon>Pseudomonadati</taxon>
        <taxon>Pseudomonadota</taxon>
        <taxon>Gammaproteobacteria</taxon>
        <taxon>Pseudomonadales</taxon>
        <taxon>Marinobacteraceae</taxon>
        <taxon>Tamilnaduibacter</taxon>
    </lineage>
</organism>
<evidence type="ECO:0000313" key="5">
    <source>
        <dbReference type="EMBL" id="PAV27012.1"/>
    </source>
</evidence>
<dbReference type="RefSeq" id="WP_095609875.1">
    <property type="nucleotide sequence ID" value="NZ_NMPM01000010.1"/>
</dbReference>
<feature type="signal peptide" evidence="4">
    <location>
        <begin position="1"/>
        <end position="25"/>
    </location>
</feature>
<dbReference type="PROSITE" id="PS50005">
    <property type="entry name" value="TPR"/>
    <property type="match status" value="1"/>
</dbReference>
<keyword evidence="2 3" id="KW-0802">TPR repeat</keyword>
<dbReference type="InterPro" id="IPR011990">
    <property type="entry name" value="TPR-like_helical_dom_sf"/>
</dbReference>
<comment type="caution">
    <text evidence="5">The sequence shown here is derived from an EMBL/GenBank/DDBJ whole genome shotgun (WGS) entry which is preliminary data.</text>
</comment>